<evidence type="ECO:0000256" key="2">
    <source>
        <dbReference type="ARBA" id="ARBA00022723"/>
    </source>
</evidence>
<dbReference type="PROSITE" id="PS50994">
    <property type="entry name" value="INTEGRASE"/>
    <property type="match status" value="1"/>
</dbReference>
<organism evidence="7">
    <name type="scientific">Arabidopsis thaliana</name>
    <name type="common">Mouse-ear cress</name>
    <dbReference type="NCBI Taxonomy" id="3702"/>
    <lineage>
        <taxon>Eukaryota</taxon>
        <taxon>Viridiplantae</taxon>
        <taxon>Streptophyta</taxon>
        <taxon>Embryophyta</taxon>
        <taxon>Tracheophyta</taxon>
        <taxon>Spermatophyta</taxon>
        <taxon>Magnoliopsida</taxon>
        <taxon>eudicotyledons</taxon>
        <taxon>Gunneridae</taxon>
        <taxon>Pentapetalae</taxon>
        <taxon>rosids</taxon>
        <taxon>malvids</taxon>
        <taxon>Brassicales</taxon>
        <taxon>Brassicaceae</taxon>
        <taxon>Camelineae</taxon>
        <taxon>Arabidopsis</taxon>
    </lineage>
</organism>
<dbReference type="InterPro" id="IPR013103">
    <property type="entry name" value="RVT_2"/>
</dbReference>
<evidence type="ECO:0000256" key="1">
    <source>
        <dbReference type="ARBA" id="ARBA00022670"/>
    </source>
</evidence>
<dbReference type="Pfam" id="PF14223">
    <property type="entry name" value="Retrotran_gag_2"/>
    <property type="match status" value="1"/>
</dbReference>
<dbReference type="PANTHER" id="PTHR42648">
    <property type="entry name" value="TRANSPOSASE, PUTATIVE-RELATED"/>
    <property type="match status" value="1"/>
</dbReference>
<dbReference type="ExpressionAtlas" id="Q94KV0">
    <property type="expression patterns" value="baseline and differential"/>
</dbReference>
<keyword evidence="2" id="KW-0479">Metal-binding</keyword>
<keyword evidence="4" id="KW-0378">Hydrolase</keyword>
<dbReference type="InterPro" id="IPR054722">
    <property type="entry name" value="PolX-like_BBD"/>
</dbReference>
<dbReference type="InterPro" id="IPR012337">
    <property type="entry name" value="RNaseH-like_sf"/>
</dbReference>
<feature type="compositionally biased region" description="Low complexity" evidence="5">
    <location>
        <begin position="253"/>
        <end position="267"/>
    </location>
</feature>
<evidence type="ECO:0000313" key="7">
    <source>
        <dbReference type="EMBL" id="AAK51235.1"/>
    </source>
</evidence>
<keyword evidence="3" id="KW-0064">Aspartyl protease</keyword>
<dbReference type="InterPro" id="IPR025724">
    <property type="entry name" value="GAG-pre-integrase_dom"/>
</dbReference>
<protein>
    <submittedName>
        <fullName evidence="7">Polyprotein</fullName>
    </submittedName>
</protein>
<feature type="region of interest" description="Disordered" evidence="5">
    <location>
        <begin position="812"/>
        <end position="842"/>
    </location>
</feature>
<dbReference type="GO" id="GO:0004190">
    <property type="term" value="F:aspartic-type endopeptidase activity"/>
    <property type="evidence" value="ECO:0007669"/>
    <property type="project" value="UniProtKB-KW"/>
</dbReference>
<reference evidence="7" key="1">
    <citation type="journal article" date="2001" name="Mol. Biol. Evol.">
        <title>Structural and evolutionary analysis of the copia-like elements in the Arabidopsis thaliana genome.</title>
        <authorList>
            <person name="Terol J."/>
            <person name="Castillo M.C."/>
            <person name="Bargues M."/>
            <person name="Perez-Alonso M."/>
            <person name="de Frutos R."/>
        </authorList>
    </citation>
    <scope>NUCLEOTIDE SEQUENCE</scope>
</reference>
<feature type="compositionally biased region" description="Polar residues" evidence="5">
    <location>
        <begin position="268"/>
        <end position="277"/>
    </location>
</feature>
<dbReference type="Pfam" id="PF13976">
    <property type="entry name" value="gag_pre-integrs"/>
    <property type="match status" value="1"/>
</dbReference>
<dbReference type="SUPFAM" id="SSF56672">
    <property type="entry name" value="DNA/RNA polymerases"/>
    <property type="match status" value="1"/>
</dbReference>
<name>Q94KV0_ARATH</name>
<dbReference type="GO" id="GO:0006508">
    <property type="term" value="P:proteolysis"/>
    <property type="evidence" value="ECO:0007669"/>
    <property type="project" value="UniProtKB-KW"/>
</dbReference>
<dbReference type="GO" id="GO:0046872">
    <property type="term" value="F:metal ion binding"/>
    <property type="evidence" value="ECO:0007669"/>
    <property type="project" value="UniProtKB-KW"/>
</dbReference>
<dbReference type="CDD" id="cd09272">
    <property type="entry name" value="RNase_HI_RT_Ty1"/>
    <property type="match status" value="1"/>
</dbReference>
<accession>Q94KV0</accession>
<keyword evidence="1" id="KW-0645">Protease</keyword>
<evidence type="ECO:0000259" key="6">
    <source>
        <dbReference type="PROSITE" id="PS50994"/>
    </source>
</evidence>
<dbReference type="PANTHER" id="PTHR42648:SF26">
    <property type="entry name" value="INTEGRASE CATALYTIC DOMAIN-CONTAINING PROTEIN"/>
    <property type="match status" value="1"/>
</dbReference>
<dbReference type="InterPro" id="IPR039537">
    <property type="entry name" value="Retrotran_Ty1/copia-like"/>
</dbReference>
<dbReference type="GO" id="GO:0015074">
    <property type="term" value="P:DNA integration"/>
    <property type="evidence" value="ECO:0007669"/>
    <property type="project" value="InterPro"/>
</dbReference>
<feature type="region of interest" description="Disordered" evidence="5">
    <location>
        <begin position="234"/>
        <end position="277"/>
    </location>
</feature>
<dbReference type="EMBL" id="AF287471">
    <property type="protein sequence ID" value="AAK51235.1"/>
    <property type="molecule type" value="Genomic_DNA"/>
</dbReference>
<dbReference type="Pfam" id="PF25597">
    <property type="entry name" value="SH3_retrovirus"/>
    <property type="match status" value="1"/>
</dbReference>
<feature type="region of interest" description="Disordered" evidence="5">
    <location>
        <begin position="1403"/>
        <end position="1424"/>
    </location>
</feature>
<dbReference type="Pfam" id="PF00665">
    <property type="entry name" value="rve"/>
    <property type="match status" value="1"/>
</dbReference>
<dbReference type="Gene3D" id="3.30.420.10">
    <property type="entry name" value="Ribonuclease H-like superfamily/Ribonuclease H"/>
    <property type="match status" value="1"/>
</dbReference>
<sequence length="1453" mass="163446">MADPYPFPDNVHVSSSVTLKLNDSNYLLWKTQFESLLSCHKLIGFVNGGITPPPRTLNVVTGDTSVDVANPQYESWFCTDQLIRSWLFGTLSEEVLGYVHNLQTSRDIWISLAENFNKSSVAREFTLRRTLQLLSKKDKTLSAYCREFIAVCDALSSIGKPVDESMKIFGFLNGLGREYDPITTVIQSSLSKISPPTFRDVISEVKGFDVKLQSYEESVTANPHMAFNTQRSEYTDNYTSGNRGKGRGGYGQNRGRSGYSTRGRGFSQHQTNSNNTGERPVCQICGRTGHTALKCYNRFDHNYQSVDTAQAFSSLRVSDSSGKEWVPDSAATAHVTSSTNNLQAASPYNGSDTVLVGDGAYLPITHVGSTTISSDSGTLPLNEVLVCPDIQKSLLSVSKLCDDYPCGVYFDANKVCIIDINTQKVVSKGPRSNGLYVLENQEFVAFYSNRQCAASEEIWHHRLGHSNSRILQQLKSSKEISFNKSRMSPVCEPCQMGKSSKLQFFSSNSRELDLLGRIHCDLWGPSPVVSKQGFKYYVVFVDDYSRYSWFYPLKAKSDFFAVFVAFQNLVENQFNTKIKVFQSDGGGEFTSNLMKKHLTDCGIQHRISCPYTPQQNGIAERKHRHFVELGLSMMFHSHTPLQFWVEAFFTASFLSNMLPSPSLGNVSPLEALLKQKPNYAMLRVFGTACYPCLRPLGEHKFEPRSLQCVFLGYNSQYKGYRCLYPPTGRVYISRHVIFDEETFPFKQKYQFLVPQYESSLLSAWQSSIPQADQSLIPQAEEGKIESLAKPPSIQKNTIQDTTTQPAILTEGVLNEEEEEDSFEETETESLNEETHTQNDEAEVTVEEEVQQEPENTHPMTTRSKAGIHKSNTRYALLTSKFSVEEPKSIDEALNHPGWNNAVNDEMRTIHMLHTWSLVQPTEDMNILGCRWVFKTKLKPDGSVDKLKARLVAKGFHQEEGLDYLETFSPVVRTATIRLVLDVATAKGWNIKQLDVSNAFLHGELKEPVYMLQPPGFVDQEKPSYVCRLTKALYGLKQAPRAWFDTISNYLLDFGFSCSKSDPSLFTYHKNGKTLVLLLYVDDILLTGSDHNLLQELLMSLNKRFSMKDLGAPSYFLGVEIESSPEGLFLHQTAYAKDILHQAAMSNCNSMPTPLPQHIENLNSDLFPEPTYFRSLAGKLQYLTITRPDIQFAVNFICQRMHSPTTADFGLLKRILRYVKGTIHLGLHIKKNQNLSLVAYSDSDWAGCKETRRSTTGFCTLLGCNLISWSAKRQETVSKSSTEAEYRALTAVAQELTWLSFLLRDIGVTQTHPTLVKCDNLSAVYLSANPALHNRSKHFDTDYHYIREQVALGLVETKHISATLQLADIFTKPLPRRAFIDLRIKLGVAEPPTTSLRGNVSEMSEAKEMGQTHNKSSPTIKPGQQIQKMTKIKSCLSSVHVPAGNIERERKTLL</sequence>
<evidence type="ECO:0000256" key="3">
    <source>
        <dbReference type="ARBA" id="ARBA00022750"/>
    </source>
</evidence>
<dbReference type="Pfam" id="PF07727">
    <property type="entry name" value="RVT_2"/>
    <property type="match status" value="1"/>
</dbReference>
<dbReference type="InterPro" id="IPR029472">
    <property type="entry name" value="Copia-like_N"/>
</dbReference>
<evidence type="ECO:0000256" key="4">
    <source>
        <dbReference type="ARBA" id="ARBA00022801"/>
    </source>
</evidence>
<dbReference type="Pfam" id="PF14244">
    <property type="entry name" value="Retrotran_gag_3"/>
    <property type="match status" value="1"/>
</dbReference>
<dbReference type="Pfam" id="PF22936">
    <property type="entry name" value="Pol_BBD"/>
    <property type="match status" value="1"/>
</dbReference>
<feature type="compositionally biased region" description="Polar residues" evidence="5">
    <location>
        <begin position="1410"/>
        <end position="1424"/>
    </location>
</feature>
<dbReference type="InterPro" id="IPR043502">
    <property type="entry name" value="DNA/RNA_pol_sf"/>
</dbReference>
<dbReference type="GO" id="GO:0003676">
    <property type="term" value="F:nucleic acid binding"/>
    <property type="evidence" value="ECO:0007669"/>
    <property type="project" value="InterPro"/>
</dbReference>
<dbReference type="SUPFAM" id="SSF53098">
    <property type="entry name" value="Ribonuclease H-like"/>
    <property type="match status" value="1"/>
</dbReference>
<feature type="compositionally biased region" description="Acidic residues" evidence="5">
    <location>
        <begin position="813"/>
        <end position="831"/>
    </location>
</feature>
<dbReference type="InterPro" id="IPR001584">
    <property type="entry name" value="Integrase_cat-core"/>
</dbReference>
<evidence type="ECO:0000256" key="5">
    <source>
        <dbReference type="SAM" id="MobiDB-lite"/>
    </source>
</evidence>
<dbReference type="InterPro" id="IPR036397">
    <property type="entry name" value="RNaseH_sf"/>
</dbReference>
<proteinExistence type="predicted"/>
<feature type="domain" description="Integrase catalytic" evidence="6">
    <location>
        <begin position="507"/>
        <end position="676"/>
    </location>
</feature>
<dbReference type="InterPro" id="IPR057670">
    <property type="entry name" value="SH3_retrovirus"/>
</dbReference>